<organism evidence="1">
    <name type="scientific">Cacopsylla melanoneura</name>
    <dbReference type="NCBI Taxonomy" id="428564"/>
    <lineage>
        <taxon>Eukaryota</taxon>
        <taxon>Metazoa</taxon>
        <taxon>Ecdysozoa</taxon>
        <taxon>Arthropoda</taxon>
        <taxon>Hexapoda</taxon>
        <taxon>Insecta</taxon>
        <taxon>Pterygota</taxon>
        <taxon>Neoptera</taxon>
        <taxon>Paraneoptera</taxon>
        <taxon>Hemiptera</taxon>
        <taxon>Sternorrhyncha</taxon>
        <taxon>Psylloidea</taxon>
        <taxon>Psyllidae</taxon>
        <taxon>Psyllinae</taxon>
        <taxon>Cacopsylla</taxon>
    </lineage>
</organism>
<proteinExistence type="predicted"/>
<sequence>MKALETFFIYKRMYLLHQCLLYITDLNSARVAKTSELKCLRLRALWEYNSAVFHQTERQSRTKETRVIIASKHCATQIEPQRVKNSNFNTCVLIHELCTLSRSTIA</sequence>
<name>A0A8D8QV26_9HEMI</name>
<accession>A0A8D8QV26</accession>
<dbReference type="AlphaFoldDB" id="A0A8D8QV26"/>
<protein>
    <submittedName>
        <fullName evidence="1">Uncharacterized protein</fullName>
    </submittedName>
</protein>
<evidence type="ECO:0000313" key="1">
    <source>
        <dbReference type="EMBL" id="CAG6638596.1"/>
    </source>
</evidence>
<dbReference type="EMBL" id="HBUF01103160">
    <property type="protein sequence ID" value="CAG6638596.1"/>
    <property type="molecule type" value="Transcribed_RNA"/>
</dbReference>
<reference evidence="1" key="1">
    <citation type="submission" date="2021-05" db="EMBL/GenBank/DDBJ databases">
        <authorList>
            <person name="Alioto T."/>
            <person name="Alioto T."/>
            <person name="Gomez Garrido J."/>
        </authorList>
    </citation>
    <scope>NUCLEOTIDE SEQUENCE</scope>
</reference>